<protein>
    <submittedName>
        <fullName evidence="1">Uncharacterized protein</fullName>
    </submittedName>
</protein>
<evidence type="ECO:0000313" key="2">
    <source>
        <dbReference type="EMBL" id="CAB5209355.1"/>
    </source>
</evidence>
<gene>
    <name evidence="2" type="ORF">UFOVP181_448</name>
    <name evidence="1" type="ORF">UFOVP57_193</name>
</gene>
<sequence length="69" mass="8102">MVEYKVGDDVSYGINCDSYYAGKITRITKKFIFVDNGMKFTQIGEHYRMTGNKYCWMSKGVHEHLDPHF</sequence>
<organism evidence="1">
    <name type="scientific">uncultured Caudovirales phage</name>
    <dbReference type="NCBI Taxonomy" id="2100421"/>
    <lineage>
        <taxon>Viruses</taxon>
        <taxon>Duplodnaviria</taxon>
        <taxon>Heunggongvirae</taxon>
        <taxon>Uroviricota</taxon>
        <taxon>Caudoviricetes</taxon>
        <taxon>Peduoviridae</taxon>
        <taxon>Maltschvirus</taxon>
        <taxon>Maltschvirus maltsch</taxon>
    </lineage>
</organism>
<dbReference type="EMBL" id="LR796187">
    <property type="protein sequence ID" value="CAB4125707.1"/>
    <property type="molecule type" value="Genomic_DNA"/>
</dbReference>
<evidence type="ECO:0000313" key="1">
    <source>
        <dbReference type="EMBL" id="CAB4125707.1"/>
    </source>
</evidence>
<proteinExistence type="predicted"/>
<reference evidence="1" key="1">
    <citation type="submission" date="2020-04" db="EMBL/GenBank/DDBJ databases">
        <authorList>
            <person name="Chiriac C."/>
            <person name="Salcher M."/>
            <person name="Ghai R."/>
            <person name="Kavagutti S V."/>
        </authorList>
    </citation>
    <scope>NUCLEOTIDE SEQUENCE</scope>
</reference>
<accession>A0A6J5KXL2</accession>
<name>A0A6J5KXL2_9CAUD</name>
<dbReference type="EMBL" id="LR798231">
    <property type="protein sequence ID" value="CAB5209355.1"/>
    <property type="molecule type" value="Genomic_DNA"/>
</dbReference>